<protein>
    <recommendedName>
        <fullName evidence="4">Protein-tyrosine-phosphatase</fullName>
    </recommendedName>
</protein>
<dbReference type="PRINTS" id="PR01908">
    <property type="entry name" value="ADSPHPHTASE"/>
</dbReference>
<feature type="domain" description="Tyrosine specific protein phosphatases" evidence="2">
    <location>
        <begin position="97"/>
        <end position="167"/>
    </location>
</feature>
<dbReference type="Gene3D" id="3.90.190.10">
    <property type="entry name" value="Protein tyrosine phosphatase superfamily"/>
    <property type="match status" value="1"/>
</dbReference>
<dbReference type="SUPFAM" id="SSF52799">
    <property type="entry name" value="(Phosphotyrosine protein) phosphatases II"/>
    <property type="match status" value="1"/>
</dbReference>
<dbReference type="AlphaFoldDB" id="A0A6C0BGB9"/>
<dbReference type="InterPro" id="IPR029021">
    <property type="entry name" value="Prot-tyrosine_phosphatase-like"/>
</dbReference>
<dbReference type="SMART" id="SM00195">
    <property type="entry name" value="DSPc"/>
    <property type="match status" value="1"/>
</dbReference>
<dbReference type="PROSITE" id="PS50054">
    <property type="entry name" value="TYR_PHOSPHATASE_DUAL"/>
    <property type="match status" value="1"/>
</dbReference>
<evidence type="ECO:0000313" key="3">
    <source>
        <dbReference type="EMBL" id="QHS90413.1"/>
    </source>
</evidence>
<evidence type="ECO:0008006" key="4">
    <source>
        <dbReference type="Google" id="ProtNLM"/>
    </source>
</evidence>
<sequence>MSSLRYYLPDSINNKVMYLYGLTQCYLQPYINNTFTASYITDKICIGDLASATNDTAMLEQGITHIISVVNGVNPLFPKKFTYLNIHVNDDPWINIDNYFDETNKFIDTALELPNSKVMIHCQKGVSRSVTILLAYFVYKYNSKNKILEEEIDDVISVLIEEIKEHRKIAEPNVGFIKCLKKYVKKINNYKNI</sequence>
<dbReference type="PANTHER" id="PTHR46377">
    <property type="entry name" value="DUAL SPECIFICITY PROTEIN PHOSPHATASE 19"/>
    <property type="match status" value="1"/>
</dbReference>
<proteinExistence type="predicted"/>
<dbReference type="GO" id="GO:0005737">
    <property type="term" value="C:cytoplasm"/>
    <property type="evidence" value="ECO:0007669"/>
    <property type="project" value="TreeGrafter"/>
</dbReference>
<dbReference type="PANTHER" id="PTHR46377:SF1">
    <property type="entry name" value="DUAL SPECIFICITY PROTEIN PHOSPHATASE 19"/>
    <property type="match status" value="1"/>
</dbReference>
<accession>A0A6C0BGB9</accession>
<dbReference type="InterPro" id="IPR000387">
    <property type="entry name" value="Tyr_Pase_dom"/>
</dbReference>
<dbReference type="InterPro" id="IPR020422">
    <property type="entry name" value="TYR_PHOSPHATASE_DUAL_dom"/>
</dbReference>
<organism evidence="3">
    <name type="scientific">viral metagenome</name>
    <dbReference type="NCBI Taxonomy" id="1070528"/>
    <lineage>
        <taxon>unclassified sequences</taxon>
        <taxon>metagenomes</taxon>
        <taxon>organismal metagenomes</taxon>
    </lineage>
</organism>
<dbReference type="Pfam" id="PF00782">
    <property type="entry name" value="DSPc"/>
    <property type="match status" value="1"/>
</dbReference>
<evidence type="ECO:0000259" key="2">
    <source>
        <dbReference type="PROSITE" id="PS50056"/>
    </source>
</evidence>
<dbReference type="InterPro" id="IPR000340">
    <property type="entry name" value="Dual-sp_phosphatase_cat-dom"/>
</dbReference>
<dbReference type="PROSITE" id="PS50056">
    <property type="entry name" value="TYR_PHOSPHATASE_2"/>
    <property type="match status" value="1"/>
</dbReference>
<dbReference type="EMBL" id="MN739135">
    <property type="protein sequence ID" value="QHS90413.1"/>
    <property type="molecule type" value="Genomic_DNA"/>
</dbReference>
<reference evidence="3" key="1">
    <citation type="journal article" date="2020" name="Nature">
        <title>Giant virus diversity and host interactions through global metagenomics.</title>
        <authorList>
            <person name="Schulz F."/>
            <person name="Roux S."/>
            <person name="Paez-Espino D."/>
            <person name="Jungbluth S."/>
            <person name="Walsh D.A."/>
            <person name="Denef V.J."/>
            <person name="McMahon K.D."/>
            <person name="Konstantinidis K.T."/>
            <person name="Eloe-Fadrosh E.A."/>
            <person name="Kyrpides N.C."/>
            <person name="Woyke T."/>
        </authorList>
    </citation>
    <scope>NUCLEOTIDE SEQUENCE</scope>
    <source>
        <strain evidence="3">GVMAG-M-3300010160-60</strain>
    </source>
</reference>
<name>A0A6C0BGB9_9ZZZZ</name>
<evidence type="ECO:0000259" key="1">
    <source>
        <dbReference type="PROSITE" id="PS50054"/>
    </source>
</evidence>
<dbReference type="CDD" id="cd14498">
    <property type="entry name" value="DSP"/>
    <property type="match status" value="1"/>
</dbReference>
<feature type="domain" description="Tyrosine-protein phosphatase" evidence="1">
    <location>
        <begin position="36"/>
        <end position="189"/>
    </location>
</feature>
<dbReference type="GO" id="GO:0008579">
    <property type="term" value="F:JUN kinase phosphatase activity"/>
    <property type="evidence" value="ECO:0007669"/>
    <property type="project" value="TreeGrafter"/>
</dbReference>